<dbReference type="InterPro" id="IPR050109">
    <property type="entry name" value="HTH-type_TetR-like_transc_reg"/>
</dbReference>
<evidence type="ECO:0000256" key="3">
    <source>
        <dbReference type="ARBA" id="ARBA00023163"/>
    </source>
</evidence>
<dbReference type="InterPro" id="IPR009057">
    <property type="entry name" value="Homeodomain-like_sf"/>
</dbReference>
<feature type="DNA-binding region" description="H-T-H motif" evidence="4">
    <location>
        <begin position="29"/>
        <end position="48"/>
    </location>
</feature>
<dbReference type="PRINTS" id="PR00455">
    <property type="entry name" value="HTHTETR"/>
</dbReference>
<sequence length="197" mass="21134">MARWEPNPRERLERAALALFVEHGYEATTVAGIADRAGLTKSTFFRHFADKREVLFGGQDALADGFGEAIRTAPPGTASVDLLAAALLAAAPFFGPERHDLGRQRRTVIAANSELQERELLKRARLAAVIADALRERGTPETAARLAAEVGVLAFGTAYARWAEPDNRQPYPQIAHAVLAELRACAADLGAQAPAPA</sequence>
<evidence type="ECO:0000256" key="1">
    <source>
        <dbReference type="ARBA" id="ARBA00023015"/>
    </source>
</evidence>
<proteinExistence type="predicted"/>
<evidence type="ECO:0000313" key="7">
    <source>
        <dbReference type="Proteomes" id="UP000749040"/>
    </source>
</evidence>
<keyword evidence="3" id="KW-0804">Transcription</keyword>
<accession>A0ABS2TT52</accession>
<gene>
    <name evidence="6" type="ORF">ITX44_18535</name>
</gene>
<keyword evidence="1" id="KW-0805">Transcription regulation</keyword>
<keyword evidence="7" id="KW-1185">Reference proteome</keyword>
<evidence type="ECO:0000256" key="4">
    <source>
        <dbReference type="PROSITE-ProRule" id="PRU00335"/>
    </source>
</evidence>
<evidence type="ECO:0000313" key="6">
    <source>
        <dbReference type="EMBL" id="MBM9506515.1"/>
    </source>
</evidence>
<name>A0ABS2TT52_9ACTN</name>
<dbReference type="Pfam" id="PF00440">
    <property type="entry name" value="TetR_N"/>
    <property type="match status" value="1"/>
</dbReference>
<dbReference type="Gene3D" id="1.10.357.10">
    <property type="entry name" value="Tetracycline Repressor, domain 2"/>
    <property type="match status" value="1"/>
</dbReference>
<organism evidence="6 7">
    <name type="scientific">Actinacidiphila acididurans</name>
    <dbReference type="NCBI Taxonomy" id="2784346"/>
    <lineage>
        <taxon>Bacteria</taxon>
        <taxon>Bacillati</taxon>
        <taxon>Actinomycetota</taxon>
        <taxon>Actinomycetes</taxon>
        <taxon>Kitasatosporales</taxon>
        <taxon>Streptomycetaceae</taxon>
        <taxon>Actinacidiphila</taxon>
    </lineage>
</organism>
<dbReference type="PANTHER" id="PTHR30055">
    <property type="entry name" value="HTH-TYPE TRANSCRIPTIONAL REGULATOR RUTR"/>
    <property type="match status" value="1"/>
</dbReference>
<comment type="caution">
    <text evidence="6">The sequence shown here is derived from an EMBL/GenBank/DDBJ whole genome shotgun (WGS) entry which is preliminary data.</text>
</comment>
<feature type="domain" description="HTH tetR-type" evidence="5">
    <location>
        <begin position="6"/>
        <end position="66"/>
    </location>
</feature>
<dbReference type="SUPFAM" id="SSF46689">
    <property type="entry name" value="Homeodomain-like"/>
    <property type="match status" value="1"/>
</dbReference>
<dbReference type="PANTHER" id="PTHR30055:SF238">
    <property type="entry name" value="MYCOFACTOCIN BIOSYNTHESIS TRANSCRIPTIONAL REGULATOR MFTR-RELATED"/>
    <property type="match status" value="1"/>
</dbReference>
<reference evidence="6 7" key="1">
    <citation type="submission" date="2021-01" db="EMBL/GenBank/DDBJ databases">
        <title>Streptomyces acididurans sp. nov., isolated from a peat swamp forest soil.</title>
        <authorList>
            <person name="Chantavorakit T."/>
            <person name="Duangmal K."/>
        </authorList>
    </citation>
    <scope>NUCLEOTIDE SEQUENCE [LARGE SCALE GENOMIC DNA]</scope>
    <source>
        <strain evidence="6 7">KK5PA1</strain>
    </source>
</reference>
<dbReference type="Proteomes" id="UP000749040">
    <property type="component" value="Unassembled WGS sequence"/>
</dbReference>
<dbReference type="EMBL" id="JADKYB010000009">
    <property type="protein sequence ID" value="MBM9506515.1"/>
    <property type="molecule type" value="Genomic_DNA"/>
</dbReference>
<protein>
    <submittedName>
        <fullName evidence="6">TetR family transcriptional regulator</fullName>
    </submittedName>
</protein>
<keyword evidence="2 4" id="KW-0238">DNA-binding</keyword>
<dbReference type="RefSeq" id="WP_205358383.1">
    <property type="nucleotide sequence ID" value="NZ_JADKYB010000009.1"/>
</dbReference>
<evidence type="ECO:0000259" key="5">
    <source>
        <dbReference type="PROSITE" id="PS50977"/>
    </source>
</evidence>
<dbReference type="InterPro" id="IPR001647">
    <property type="entry name" value="HTH_TetR"/>
</dbReference>
<dbReference type="PROSITE" id="PS50977">
    <property type="entry name" value="HTH_TETR_2"/>
    <property type="match status" value="1"/>
</dbReference>
<evidence type="ECO:0000256" key="2">
    <source>
        <dbReference type="ARBA" id="ARBA00023125"/>
    </source>
</evidence>